<evidence type="ECO:0000313" key="5">
    <source>
        <dbReference type="Proteomes" id="UP000051861"/>
    </source>
</evidence>
<dbReference type="InterPro" id="IPR055874">
    <property type="entry name" value="DUF7451"/>
</dbReference>
<reference evidence="4 5" key="1">
    <citation type="journal article" date="2015" name="Microbiome">
        <title>Genomic resolution of linkages in carbon, nitrogen, and sulfur cycling among widespread estuary sediment bacteria.</title>
        <authorList>
            <person name="Baker B.J."/>
            <person name="Lazar C.S."/>
            <person name="Teske A.P."/>
            <person name="Dick G.J."/>
        </authorList>
    </citation>
    <scope>NUCLEOTIDE SEQUENCE [LARGE SCALE GENOMIC DNA]</scope>
    <source>
        <strain evidence="4">DG_54_3</strain>
    </source>
</reference>
<feature type="domain" description="FlgD/Vpr Ig-like" evidence="2">
    <location>
        <begin position="521"/>
        <end position="579"/>
    </location>
</feature>
<dbReference type="Pfam" id="PF24248">
    <property type="entry name" value="DUF7451"/>
    <property type="match status" value="1"/>
</dbReference>
<accession>A0A0S7XPK4</accession>
<feature type="region of interest" description="Disordered" evidence="1">
    <location>
        <begin position="390"/>
        <end position="415"/>
    </location>
</feature>
<evidence type="ECO:0000259" key="3">
    <source>
        <dbReference type="Pfam" id="PF24248"/>
    </source>
</evidence>
<evidence type="ECO:0000259" key="2">
    <source>
        <dbReference type="Pfam" id="PF13860"/>
    </source>
</evidence>
<dbReference type="InterPro" id="IPR026444">
    <property type="entry name" value="Secre_tail"/>
</dbReference>
<gene>
    <name evidence="4" type="ORF">AMJ44_12875</name>
</gene>
<dbReference type="AlphaFoldDB" id="A0A0S7XPK4"/>
<evidence type="ECO:0000313" key="4">
    <source>
        <dbReference type="EMBL" id="KPJ64414.1"/>
    </source>
</evidence>
<dbReference type="Gene3D" id="2.60.40.4070">
    <property type="match status" value="1"/>
</dbReference>
<dbReference type="Pfam" id="PF13860">
    <property type="entry name" value="FlgD_ig"/>
    <property type="match status" value="1"/>
</dbReference>
<sequence length="594" mass="66533">MEKKLTVAIGMATIFCVVIGFNSRARTDGKSGLVRISQEEKDSTQVSNFLSGEFCEIFNDNGIPYHQYADFDSGMGLAVYMDPTQCVSNPYPFQITDVHFTLFGPLPSDWVWPVDVQVSIRDISAGDKCNGPDSVLCSETFNVPIDSGYPNMMNLLLSQPCCVTGPFFVELMYQSHKDASTLPSLVMDDTVATALDTCDNWFLHTDGYHSWVDFWGSPPPGDAIIRATGYVNVEECDSSWYFKPDTTHAPSGMPDFGQYQFGDSTALCGPAAVANCLWWFDAVPEEMDPPDFIRLLSDYFHTDPDSGTYVDSIQTGLDRYFGDHGFSLQEMTFVKPDFYEMEDSLKRCQDIILLLGFWQLNGDWDRVGGHFVTMAGVCSESVKVAFSDPGRDAAEGGWPGRVRPPGEHPSHPVGDTLHNAPEYVSQDMYWALVESHAAGNWRLVEYQDFEEIEPFEGQNFQPGQDSVSYDPGKPIHTWVEYAIMICPKPSAVEGQEEGALTPKEFELYQNYPNPFNNETIIKFNLRKSAEVTLVVYNILGQKVRRLVKGCHDPGPQIVGWDGKDEEGNKLSSGIYFYQLKVGEMKETKRLVLLK</sequence>
<dbReference type="Proteomes" id="UP000051861">
    <property type="component" value="Unassembled WGS sequence"/>
</dbReference>
<name>A0A0S7XPK4_UNCSA</name>
<evidence type="ECO:0000256" key="1">
    <source>
        <dbReference type="SAM" id="MobiDB-lite"/>
    </source>
</evidence>
<comment type="caution">
    <text evidence="4">The sequence shown here is derived from an EMBL/GenBank/DDBJ whole genome shotgun (WGS) entry which is preliminary data.</text>
</comment>
<dbReference type="NCBIfam" id="TIGR04183">
    <property type="entry name" value="Por_Secre_tail"/>
    <property type="match status" value="1"/>
</dbReference>
<dbReference type="InterPro" id="IPR025965">
    <property type="entry name" value="FlgD/Vpr_Ig-like"/>
</dbReference>
<organism evidence="4 5">
    <name type="scientific">candidate division WOR-1 bacterium DG_54_3</name>
    <dbReference type="NCBI Taxonomy" id="1703775"/>
    <lineage>
        <taxon>Bacteria</taxon>
        <taxon>Bacillati</taxon>
        <taxon>Saganbacteria</taxon>
    </lineage>
</organism>
<protein>
    <submittedName>
        <fullName evidence="4">Uncharacterized protein</fullName>
    </submittedName>
</protein>
<dbReference type="EMBL" id="LIZX01000184">
    <property type="protein sequence ID" value="KPJ64414.1"/>
    <property type="molecule type" value="Genomic_DNA"/>
</dbReference>
<proteinExistence type="predicted"/>
<feature type="domain" description="DUF7451" evidence="3">
    <location>
        <begin position="75"/>
        <end position="227"/>
    </location>
</feature>